<dbReference type="EMBL" id="CAKOGL010000005">
    <property type="protein sequence ID" value="CAH2086711.1"/>
    <property type="molecule type" value="Genomic_DNA"/>
</dbReference>
<keyword evidence="4" id="KW-0378">Hydrolase</keyword>
<keyword evidence="2" id="KW-0548">Nucleotidyltransferase</keyword>
<dbReference type="GO" id="GO:0003676">
    <property type="term" value="F:nucleic acid binding"/>
    <property type="evidence" value="ECO:0007669"/>
    <property type="project" value="InterPro"/>
</dbReference>
<organism evidence="10 11">
    <name type="scientific">Euphydryas editha</name>
    <name type="common">Edith's checkerspot</name>
    <dbReference type="NCBI Taxonomy" id="104508"/>
    <lineage>
        <taxon>Eukaryota</taxon>
        <taxon>Metazoa</taxon>
        <taxon>Ecdysozoa</taxon>
        <taxon>Arthropoda</taxon>
        <taxon>Hexapoda</taxon>
        <taxon>Insecta</taxon>
        <taxon>Pterygota</taxon>
        <taxon>Neoptera</taxon>
        <taxon>Endopterygota</taxon>
        <taxon>Lepidoptera</taxon>
        <taxon>Glossata</taxon>
        <taxon>Ditrysia</taxon>
        <taxon>Papilionoidea</taxon>
        <taxon>Nymphalidae</taxon>
        <taxon>Nymphalinae</taxon>
        <taxon>Euphydryas</taxon>
    </lineage>
</organism>
<dbReference type="GO" id="GO:0015074">
    <property type="term" value="P:DNA integration"/>
    <property type="evidence" value="ECO:0007669"/>
    <property type="project" value="InterPro"/>
</dbReference>
<dbReference type="Proteomes" id="UP001153954">
    <property type="component" value="Unassembled WGS sequence"/>
</dbReference>
<dbReference type="InterPro" id="IPR041588">
    <property type="entry name" value="Integrase_H2C2"/>
</dbReference>
<feature type="domain" description="Reverse transcriptase" evidence="8">
    <location>
        <begin position="152"/>
        <end position="333"/>
    </location>
</feature>
<dbReference type="InterPro" id="IPR043502">
    <property type="entry name" value="DNA/RNA_pol_sf"/>
</dbReference>
<feature type="region of interest" description="Disordered" evidence="7">
    <location>
        <begin position="974"/>
        <end position="1033"/>
    </location>
</feature>
<dbReference type="Pfam" id="PF00665">
    <property type="entry name" value="rve"/>
    <property type="match status" value="1"/>
</dbReference>
<keyword evidence="2" id="KW-0808">Transferase</keyword>
<dbReference type="InterPro" id="IPR036397">
    <property type="entry name" value="RNaseH_sf"/>
</dbReference>
<dbReference type="FunFam" id="3.10.20.370:FF:000001">
    <property type="entry name" value="Retrovirus-related Pol polyprotein from transposon 17.6-like protein"/>
    <property type="match status" value="1"/>
</dbReference>
<dbReference type="FunFam" id="3.30.70.270:FF:000020">
    <property type="entry name" value="Transposon Tf2-6 polyprotein-like Protein"/>
    <property type="match status" value="1"/>
</dbReference>
<dbReference type="PANTHER" id="PTHR37984">
    <property type="entry name" value="PROTEIN CBG26694"/>
    <property type="match status" value="1"/>
</dbReference>
<dbReference type="Gene3D" id="3.30.70.270">
    <property type="match status" value="2"/>
</dbReference>
<evidence type="ECO:0000256" key="7">
    <source>
        <dbReference type="SAM" id="MobiDB-lite"/>
    </source>
</evidence>
<dbReference type="PROSITE" id="PS50878">
    <property type="entry name" value="RT_POL"/>
    <property type="match status" value="1"/>
</dbReference>
<dbReference type="InterPro" id="IPR043128">
    <property type="entry name" value="Rev_trsase/Diguanyl_cyclase"/>
</dbReference>
<evidence type="ECO:0000256" key="6">
    <source>
        <dbReference type="ARBA" id="ARBA00023268"/>
    </source>
</evidence>
<sequence>MRGIGSQDIESTSYVNTALEFPEITLEVDLYVVPSNCIQAPILIGTDVLNRGGVTYIRTNNSQRLVRIDNVRSALTAEVDMIKTPLKGEYKNRLLDLIKEFSKTFTTGTATSTVKTGSMEIRLNSDVPVCYRPYKLSADEKERVRNIVKELLDKGIIRESHSNYASPIILVKKKNGEDRMCVDYRALNAVTVKERFPLPLIDDHIDKLGSFKYFTSLDMATGFHQVPMKDDDSVSKTAFVTPEGHYEYLKMPYGLANAPVVYQRIISKTLRHLIEAGKVLTYIDDVLIMSNSIEDGFTTLREVLTTLTAAGFSVSQKKCTFLDTQLEYLGRVIGHGQVRPSPSKTEALVKSPKPTNVREIRQFLGLAGYFRRYIANYASKTACIAKLLRKGQPFNWGTEQNEARDYVIKCLTEDPVLAIFDPKLPTELHTDASALGYGAILLQEHEGKRKRVVGYFSKSTQGAESRYHSYELETLAIVRALQHFRHYLIGIKFKIVTDCNSLKLTERKRNLLPRVARWWIYMQDFQFTLEYRKGCLMQHVDFFSRQPVNVLNIQNPRNWAKIAQTADLETQNLIQKLREGQLDATRFAIQNDLLYYKYAPAGEDFRLLCFIPKGHRLSLLRVFHDDHDHIGIDKTTDLILRHFWFPGIRAFVKKYISHCIVCLAHKKVPRAPNQPIKSWTKPDTPFSVVHVDALGPLTESNGFKYILVVVDPFSKYCILYALYRQDTEELKRVFTNAISLFGTPFTIVCDRARTFESTSFQDWVASLGSALHFITPEMHRKNGQVERYCRTVLNLLRIEVNNKGASWSDVLWKVQLILNITKQSTTRASPLQLLTGVEGTTPVLRSLVRDVALENCHPNREALMTLRRQRTAELLAANKQKQDNYVNEGRRQPRTFEVGSFAFVNKSSQSTGKLDSGMRGPYKIVRALPHHRYELKLLSGSYGKKTQTAAEHMVPWGGEWTPAVCEAFFSNDDDELTGVNEDQAQGAHEEEEQRGHAEESGNDKVEGKQADEDVQLSGEAVLEISPRPVPSTQ</sequence>
<dbReference type="InterPro" id="IPR041577">
    <property type="entry name" value="RT_RNaseH_2"/>
</dbReference>
<evidence type="ECO:0000256" key="2">
    <source>
        <dbReference type="ARBA" id="ARBA00022695"/>
    </source>
</evidence>
<dbReference type="EC" id="2.7.7.49" evidence="1"/>
<reference evidence="10" key="1">
    <citation type="submission" date="2022-03" db="EMBL/GenBank/DDBJ databases">
        <authorList>
            <person name="Tunstrom K."/>
        </authorList>
    </citation>
    <scope>NUCLEOTIDE SEQUENCE</scope>
</reference>
<dbReference type="Pfam" id="PF00078">
    <property type="entry name" value="RVT_1"/>
    <property type="match status" value="1"/>
</dbReference>
<evidence type="ECO:0000313" key="11">
    <source>
        <dbReference type="Proteomes" id="UP001153954"/>
    </source>
</evidence>
<keyword evidence="6" id="KW-0511">Multifunctional enzyme</keyword>
<dbReference type="InterPro" id="IPR001584">
    <property type="entry name" value="Integrase_cat-core"/>
</dbReference>
<accession>A0AAU9TIM9</accession>
<name>A0AAU9TIM9_EUPED</name>
<keyword evidence="5" id="KW-0695">RNA-directed DNA polymerase</keyword>
<proteinExistence type="predicted"/>
<evidence type="ECO:0000256" key="1">
    <source>
        <dbReference type="ARBA" id="ARBA00012493"/>
    </source>
</evidence>
<dbReference type="Gene3D" id="1.10.340.70">
    <property type="match status" value="1"/>
</dbReference>
<keyword evidence="11" id="KW-1185">Reference proteome</keyword>
<feature type="compositionally biased region" description="Basic and acidic residues" evidence="7">
    <location>
        <begin position="987"/>
        <end position="1011"/>
    </location>
</feature>
<dbReference type="GO" id="GO:0003964">
    <property type="term" value="F:RNA-directed DNA polymerase activity"/>
    <property type="evidence" value="ECO:0007669"/>
    <property type="project" value="UniProtKB-KW"/>
</dbReference>
<evidence type="ECO:0000313" key="10">
    <source>
        <dbReference type="EMBL" id="CAH2086711.1"/>
    </source>
</evidence>
<dbReference type="Pfam" id="PF17921">
    <property type="entry name" value="Integrase_H2C2"/>
    <property type="match status" value="1"/>
</dbReference>
<comment type="caution">
    <text evidence="10">The sequence shown here is derived from an EMBL/GenBank/DDBJ whole genome shotgun (WGS) entry which is preliminary data.</text>
</comment>
<evidence type="ECO:0000256" key="4">
    <source>
        <dbReference type="ARBA" id="ARBA00022759"/>
    </source>
</evidence>
<dbReference type="FunFam" id="1.10.340.70:FF:000001">
    <property type="entry name" value="Retrovirus-related Pol polyprotein from transposon gypsy-like Protein"/>
    <property type="match status" value="1"/>
</dbReference>
<dbReference type="GO" id="GO:0004519">
    <property type="term" value="F:endonuclease activity"/>
    <property type="evidence" value="ECO:0007669"/>
    <property type="project" value="UniProtKB-KW"/>
</dbReference>
<evidence type="ECO:0000256" key="3">
    <source>
        <dbReference type="ARBA" id="ARBA00022722"/>
    </source>
</evidence>
<keyword evidence="3" id="KW-0540">Nuclease</keyword>
<dbReference type="Pfam" id="PF17919">
    <property type="entry name" value="RT_RNaseH_2"/>
    <property type="match status" value="1"/>
</dbReference>
<dbReference type="Gene3D" id="3.10.10.10">
    <property type="entry name" value="HIV Type 1 Reverse Transcriptase, subunit A, domain 1"/>
    <property type="match status" value="1"/>
</dbReference>
<gene>
    <name evidence="10" type="ORF">EEDITHA_LOCUS3049</name>
</gene>
<dbReference type="PROSITE" id="PS50994">
    <property type="entry name" value="INTEGRASE"/>
    <property type="match status" value="1"/>
</dbReference>
<dbReference type="GO" id="GO:0042575">
    <property type="term" value="C:DNA polymerase complex"/>
    <property type="evidence" value="ECO:0007669"/>
    <property type="project" value="UniProtKB-ARBA"/>
</dbReference>
<evidence type="ECO:0000259" key="9">
    <source>
        <dbReference type="PROSITE" id="PS50994"/>
    </source>
</evidence>
<dbReference type="InterPro" id="IPR000477">
    <property type="entry name" value="RT_dom"/>
</dbReference>
<dbReference type="SUPFAM" id="SSF53098">
    <property type="entry name" value="Ribonuclease H-like"/>
    <property type="match status" value="1"/>
</dbReference>
<protein>
    <recommendedName>
        <fullName evidence="1">RNA-directed DNA polymerase</fullName>
        <ecNumber evidence="1">2.7.7.49</ecNumber>
    </recommendedName>
</protein>
<dbReference type="PANTHER" id="PTHR37984:SF5">
    <property type="entry name" value="PROTEIN NYNRIN-LIKE"/>
    <property type="match status" value="1"/>
</dbReference>
<dbReference type="InterPro" id="IPR050951">
    <property type="entry name" value="Retrovirus_Pol_polyprotein"/>
</dbReference>
<dbReference type="CDD" id="cd01647">
    <property type="entry name" value="RT_LTR"/>
    <property type="match status" value="1"/>
</dbReference>
<evidence type="ECO:0000259" key="8">
    <source>
        <dbReference type="PROSITE" id="PS50878"/>
    </source>
</evidence>
<dbReference type="CDD" id="cd09274">
    <property type="entry name" value="RNase_HI_RT_Ty3"/>
    <property type="match status" value="1"/>
</dbReference>
<dbReference type="AlphaFoldDB" id="A0AAU9TIM9"/>
<dbReference type="Gene3D" id="3.30.420.10">
    <property type="entry name" value="Ribonuclease H-like superfamily/Ribonuclease H"/>
    <property type="match status" value="1"/>
</dbReference>
<keyword evidence="4" id="KW-0255">Endonuclease</keyword>
<dbReference type="SUPFAM" id="SSF56672">
    <property type="entry name" value="DNA/RNA polymerases"/>
    <property type="match status" value="1"/>
</dbReference>
<feature type="domain" description="Integrase catalytic" evidence="9">
    <location>
        <begin position="681"/>
        <end position="838"/>
    </location>
</feature>
<dbReference type="InterPro" id="IPR012337">
    <property type="entry name" value="RNaseH-like_sf"/>
</dbReference>
<evidence type="ECO:0000256" key="5">
    <source>
        <dbReference type="ARBA" id="ARBA00022918"/>
    </source>
</evidence>